<feature type="region of interest" description="Disordered" evidence="1">
    <location>
        <begin position="129"/>
        <end position="182"/>
    </location>
</feature>
<dbReference type="Proteomes" id="UP001055712">
    <property type="component" value="Unassembled WGS sequence"/>
</dbReference>
<feature type="compositionally biased region" description="Low complexity" evidence="1">
    <location>
        <begin position="91"/>
        <end position="108"/>
    </location>
</feature>
<organism evidence="2 3">
    <name type="scientific">Chlorella vulgaris</name>
    <name type="common">Green alga</name>
    <dbReference type="NCBI Taxonomy" id="3077"/>
    <lineage>
        <taxon>Eukaryota</taxon>
        <taxon>Viridiplantae</taxon>
        <taxon>Chlorophyta</taxon>
        <taxon>core chlorophytes</taxon>
        <taxon>Trebouxiophyceae</taxon>
        <taxon>Chlorellales</taxon>
        <taxon>Chlorellaceae</taxon>
        <taxon>Chlorella clade</taxon>
        <taxon>Chlorella</taxon>
    </lineage>
</organism>
<dbReference type="EMBL" id="SIDB01000012">
    <property type="protein sequence ID" value="KAI3424919.1"/>
    <property type="molecule type" value="Genomic_DNA"/>
</dbReference>
<evidence type="ECO:0000256" key="1">
    <source>
        <dbReference type="SAM" id="MobiDB-lite"/>
    </source>
</evidence>
<feature type="region of interest" description="Disordered" evidence="1">
    <location>
        <begin position="86"/>
        <end position="108"/>
    </location>
</feature>
<feature type="region of interest" description="Disordered" evidence="1">
    <location>
        <begin position="238"/>
        <end position="278"/>
    </location>
</feature>
<feature type="compositionally biased region" description="Basic residues" evidence="1">
    <location>
        <begin position="251"/>
        <end position="264"/>
    </location>
</feature>
<feature type="compositionally biased region" description="Pro residues" evidence="1">
    <location>
        <begin position="163"/>
        <end position="178"/>
    </location>
</feature>
<proteinExistence type="predicted"/>
<accession>A0A9D4TGC9</accession>
<protein>
    <submittedName>
        <fullName evidence="2">Uncharacterized protein</fullName>
    </submittedName>
</protein>
<reference evidence="2" key="2">
    <citation type="submission" date="2020-11" db="EMBL/GenBank/DDBJ databases">
        <authorList>
            <person name="Cecchin M."/>
            <person name="Marcolungo L."/>
            <person name="Rossato M."/>
            <person name="Girolomoni L."/>
            <person name="Cosentino E."/>
            <person name="Cuine S."/>
            <person name="Li-Beisson Y."/>
            <person name="Delledonne M."/>
            <person name="Ballottari M."/>
        </authorList>
    </citation>
    <scope>NUCLEOTIDE SEQUENCE</scope>
    <source>
        <strain evidence="2">211/11P</strain>
        <tissue evidence="2">Whole cell</tissue>
    </source>
</reference>
<reference evidence="2" key="1">
    <citation type="journal article" date="2019" name="Plant J.">
        <title>Chlorella vulgaris genome assembly and annotation reveals the molecular basis for metabolic acclimation to high light conditions.</title>
        <authorList>
            <person name="Cecchin M."/>
            <person name="Marcolungo L."/>
            <person name="Rossato M."/>
            <person name="Girolomoni L."/>
            <person name="Cosentino E."/>
            <person name="Cuine S."/>
            <person name="Li-Beisson Y."/>
            <person name="Delledonne M."/>
            <person name="Ballottari M."/>
        </authorList>
    </citation>
    <scope>NUCLEOTIDE SEQUENCE</scope>
    <source>
        <strain evidence="2">211/11P</strain>
    </source>
</reference>
<dbReference type="AlphaFoldDB" id="A0A9D4TGC9"/>
<keyword evidence="3" id="KW-1185">Reference proteome</keyword>
<feature type="region of interest" description="Disordered" evidence="1">
    <location>
        <begin position="194"/>
        <end position="218"/>
    </location>
</feature>
<evidence type="ECO:0000313" key="3">
    <source>
        <dbReference type="Proteomes" id="UP001055712"/>
    </source>
</evidence>
<sequence>MLTTVRNHGAVALSHARAIAYNLLAYAAWLLATYERLLGALAGALIGSVEGLVKAVRSPALKSPLAAGAVMPAAAPNGILAQPAVHSVKEPTPAAKASPAKPTARPAAVTVTPLAAPLTPAKEVAFAEPVSTPAEAQQEPGTPRPAARVSGKVGGDDASSTAPPSPAPSTVPPPPSHPSPATARLLSFPVVVDSSPSSVATTKAEEEEEEVEDVKASTEVPQLTATLVKAAVPEVTAVAASPTSPAEGGKGKKKRGMIRGPLHKATKEIKKAFGATSP</sequence>
<name>A0A9D4TGC9_CHLVU</name>
<comment type="caution">
    <text evidence="2">The sequence shown here is derived from an EMBL/GenBank/DDBJ whole genome shotgun (WGS) entry which is preliminary data.</text>
</comment>
<gene>
    <name evidence="2" type="ORF">D9Q98_008303</name>
</gene>
<evidence type="ECO:0000313" key="2">
    <source>
        <dbReference type="EMBL" id="KAI3424919.1"/>
    </source>
</evidence>